<evidence type="ECO:0000313" key="2">
    <source>
        <dbReference type="Proteomes" id="UP000199126"/>
    </source>
</evidence>
<dbReference type="EMBL" id="FODV01000015">
    <property type="protein sequence ID" value="SEP12591.1"/>
    <property type="molecule type" value="Genomic_DNA"/>
</dbReference>
<protein>
    <submittedName>
        <fullName evidence="1">Uncharacterized protein</fullName>
    </submittedName>
</protein>
<name>A0A1H8VBA0_9EURY</name>
<reference evidence="2" key="1">
    <citation type="submission" date="2016-10" db="EMBL/GenBank/DDBJ databases">
        <authorList>
            <person name="Varghese N."/>
            <person name="Submissions S."/>
        </authorList>
    </citation>
    <scope>NUCLEOTIDE SEQUENCE [LARGE SCALE GENOMIC DNA]</scope>
    <source>
        <strain evidence="2">CGMCC 1.10121</strain>
    </source>
</reference>
<keyword evidence="2" id="KW-1185">Reference proteome</keyword>
<accession>A0A1H8VBA0</accession>
<organism evidence="1 2">
    <name type="scientific">Halogranum amylolyticum</name>
    <dbReference type="NCBI Taxonomy" id="660520"/>
    <lineage>
        <taxon>Archaea</taxon>
        <taxon>Methanobacteriati</taxon>
        <taxon>Methanobacteriota</taxon>
        <taxon>Stenosarchaea group</taxon>
        <taxon>Halobacteria</taxon>
        <taxon>Halobacteriales</taxon>
        <taxon>Haloferacaceae</taxon>
    </lineage>
</organism>
<dbReference type="AlphaFoldDB" id="A0A1H8VBA0"/>
<sequence length="41" mass="5114">MFNPDCRLSHREREYISYVHSERIEPSLRTQREYISYVHSQ</sequence>
<gene>
    <name evidence="1" type="ORF">SAMN04487948_11551</name>
</gene>
<proteinExistence type="predicted"/>
<evidence type="ECO:0000313" key="1">
    <source>
        <dbReference type="EMBL" id="SEP12591.1"/>
    </source>
</evidence>
<dbReference type="Proteomes" id="UP000199126">
    <property type="component" value="Unassembled WGS sequence"/>
</dbReference>